<dbReference type="InterPro" id="IPR041373">
    <property type="entry name" value="RT_RNaseH"/>
</dbReference>
<dbReference type="SUPFAM" id="SSF53098">
    <property type="entry name" value="Ribonuclease H-like"/>
    <property type="match status" value="1"/>
</dbReference>
<evidence type="ECO:0000259" key="8">
    <source>
        <dbReference type="PROSITE" id="PS50878"/>
    </source>
</evidence>
<dbReference type="Gene3D" id="2.40.70.10">
    <property type="entry name" value="Acid Proteases"/>
    <property type="match status" value="1"/>
</dbReference>
<evidence type="ECO:0000313" key="10">
    <source>
        <dbReference type="EMBL" id="ABD72267.1"/>
    </source>
</evidence>
<dbReference type="FunFam" id="1.10.340.70:FF:000001">
    <property type="entry name" value="Retrovirus-related Pol polyprotein from transposon gypsy-like Protein"/>
    <property type="match status" value="1"/>
</dbReference>
<dbReference type="GO" id="GO:0042575">
    <property type="term" value="C:DNA polymerase complex"/>
    <property type="evidence" value="ECO:0007669"/>
    <property type="project" value="UniProtKB-ARBA"/>
</dbReference>
<feature type="non-terminal residue" evidence="10">
    <location>
        <position position="1"/>
    </location>
</feature>
<dbReference type="FunFam" id="3.30.70.270:FF:000020">
    <property type="entry name" value="Transposon Tf2-6 polyprotein-like Protein"/>
    <property type="match status" value="1"/>
</dbReference>
<feature type="domain" description="Reverse transcriptase" evidence="8">
    <location>
        <begin position="326"/>
        <end position="505"/>
    </location>
</feature>
<dbReference type="InterPro" id="IPR043128">
    <property type="entry name" value="Rev_trsase/Diguanyl_cyclase"/>
</dbReference>
<dbReference type="PROSITE" id="PS50994">
    <property type="entry name" value="INTEGRASE"/>
    <property type="match status" value="1"/>
</dbReference>
<evidence type="ECO:0000256" key="4">
    <source>
        <dbReference type="ARBA" id="ARBA00022722"/>
    </source>
</evidence>
<dbReference type="InterPro" id="IPR001584">
    <property type="entry name" value="Integrase_cat-core"/>
</dbReference>
<dbReference type="FunFam" id="3.10.20.370:FF:000001">
    <property type="entry name" value="Retrovirus-related Pol polyprotein from transposon 17.6-like protein"/>
    <property type="match status" value="1"/>
</dbReference>
<dbReference type="Gene3D" id="3.10.20.370">
    <property type="match status" value="1"/>
</dbReference>
<keyword evidence="4" id="KW-0540">Nuclease</keyword>
<evidence type="ECO:0000259" key="9">
    <source>
        <dbReference type="PROSITE" id="PS50994"/>
    </source>
</evidence>
<dbReference type="GO" id="GO:0003676">
    <property type="term" value="F:nucleic acid binding"/>
    <property type="evidence" value="ECO:0007669"/>
    <property type="project" value="InterPro"/>
</dbReference>
<proteinExistence type="predicted"/>
<sequence length="1143" mass="130674">KNYVVGIAKEEDIFGRTVCLNVAFSATVVDSLLSKLFAETVGKPAQDIRQQPDAPKNVEPNFIEEDKVEMPTLHSNTPSIRLRPYEERLQNYISVRNRIFHDIPPALSKRTQRLKTYYTEIKKNRHLQISTIFNNATDLRSYAQVSFLNYTEFGLLDTGANISCIGSKLATNDFSKLPEFKQIKSKAKTAGGESQAIVGFLDIEMTYNSVKKPIKLYIIPSLNQNLILGHDFWKIFQLAPNIIGSLDASCINSKSPSDDAYPLTKTEIQQLEVVKALFPNASHSLGRTSLIEHHIDIGDSKPVKQRFYPVSPAVEKLLYEEIDRMLQLDVIEPSISPWSSPMRLVMKPNKVRLCLDARRLNDATKKDAYPLPSIEGIFSRLPKANLISKLDLKDAFWQIKLTEESKQLTAFTVPGRPLYQFKVMPFGLCNAPSTMCRLMDKLIPPDLRHCVFGYLDDLCVVSEDFPSHLAILVRLADQFRQANLTLNTAKSHFCVTSINYLGYVIGSGGISPDPSKVSCIVNWPPPKNLKQVRGFLGVCGWYRRFIHNFADLTCPITDVLSTKTKFVWSPEAQNAMDKLKQVLTTAPILTNPDFSKKFYLHCDASDFGIGAVLVQLSDTNDEKPIAFMSKKLSRSQRNYSVTERECLAVILAIEKFRCYLELQEFEVVTDHSSLLWLKRQQNISGRLARWIFRLQQFKFTFSHRKGKDHVVPDALSRLSENEILELDMNPIIDLTSNAFLEDSYLELVRKYSQQKSRFPDLKLIGNFLYIRTEHAQGQQEQEKLSWKLWVPESLRTSVLKQAHNSCTSAHAGMHKTIEKLRRHLFWPGLAKDVRDYIRSCDTCKENKAPNYTLKPPMGDHVPSYRPFQRLYIDLLGPYPRSKQGHIGLLIVLDHFSKYHWLCPLKQFTAAKIQEYLLKHIFHSFGVPKTIISDNGTQFKSKEFNAWLTALGIKHVYTALYSPQSNAAERVNRSLLAAIRSYLQNDQTDWDVHLTSISCALRSGLHQSLNCSPYRALFGLDMITHGSDYILLKDLHLLEEPIIPISRSDNLALLRKDIQKNIRRAYERNSGQYNLRTKPVTFKEGQEVFRRNFALSKFSQNINAKLGPQFLKSRIKKKLGNCYYLLENLQGKEIGTYHAKDIRS</sequence>
<dbReference type="GO" id="GO:0015074">
    <property type="term" value="P:DNA integration"/>
    <property type="evidence" value="ECO:0007669"/>
    <property type="project" value="InterPro"/>
</dbReference>
<keyword evidence="7" id="KW-0695">RNA-directed DNA polymerase</keyword>
<organism evidence="10">
    <name type="scientific">Drosophila buzzatii</name>
    <name type="common">Fruit fly</name>
    <dbReference type="NCBI Taxonomy" id="7264"/>
    <lineage>
        <taxon>Eukaryota</taxon>
        <taxon>Metazoa</taxon>
        <taxon>Ecdysozoa</taxon>
        <taxon>Arthropoda</taxon>
        <taxon>Hexapoda</taxon>
        <taxon>Insecta</taxon>
        <taxon>Pterygota</taxon>
        <taxon>Neoptera</taxon>
        <taxon>Endopterygota</taxon>
        <taxon>Diptera</taxon>
        <taxon>Brachycera</taxon>
        <taxon>Muscomorpha</taxon>
        <taxon>Ephydroidea</taxon>
        <taxon>Drosophilidae</taxon>
        <taxon>Drosophila</taxon>
    </lineage>
</organism>
<evidence type="ECO:0000256" key="2">
    <source>
        <dbReference type="ARBA" id="ARBA00022679"/>
    </source>
</evidence>
<dbReference type="Gene3D" id="3.10.10.10">
    <property type="entry name" value="HIV Type 1 Reverse Transcriptase, subunit A, domain 1"/>
    <property type="match status" value="1"/>
</dbReference>
<dbReference type="PANTHER" id="PTHR37984:SF5">
    <property type="entry name" value="PROTEIN NYNRIN-LIKE"/>
    <property type="match status" value="1"/>
</dbReference>
<protein>
    <recommendedName>
        <fullName evidence="1">RNA-directed DNA polymerase</fullName>
        <ecNumber evidence="1">2.7.7.49</ecNumber>
    </recommendedName>
</protein>
<dbReference type="GO" id="GO:0003964">
    <property type="term" value="F:RNA-directed DNA polymerase activity"/>
    <property type="evidence" value="ECO:0007669"/>
    <property type="project" value="UniProtKB-KW"/>
</dbReference>
<dbReference type="PANTHER" id="PTHR37984">
    <property type="entry name" value="PROTEIN CBG26694"/>
    <property type="match status" value="1"/>
</dbReference>
<evidence type="ECO:0000256" key="7">
    <source>
        <dbReference type="ARBA" id="ARBA00022918"/>
    </source>
</evidence>
<gene>
    <name evidence="10" type="primary">pol</name>
</gene>
<name>A1BPH1_DROBU</name>
<dbReference type="GO" id="GO:0004519">
    <property type="term" value="F:endonuclease activity"/>
    <property type="evidence" value="ECO:0007669"/>
    <property type="project" value="UniProtKB-KW"/>
</dbReference>
<dbReference type="CDD" id="cd09274">
    <property type="entry name" value="RNase_HI_RT_Ty3"/>
    <property type="match status" value="1"/>
</dbReference>
<dbReference type="InterPro" id="IPR000477">
    <property type="entry name" value="RT_dom"/>
</dbReference>
<dbReference type="CDD" id="cd00303">
    <property type="entry name" value="retropepsin_like"/>
    <property type="match status" value="1"/>
</dbReference>
<dbReference type="SUPFAM" id="SSF50630">
    <property type="entry name" value="Acid proteases"/>
    <property type="match status" value="1"/>
</dbReference>
<dbReference type="Pfam" id="PF17917">
    <property type="entry name" value="RT_RNaseH"/>
    <property type="match status" value="1"/>
</dbReference>
<reference evidence="10" key="1">
    <citation type="submission" date="2006-02" db="EMBL/GenBank/DDBJ databases">
        <authorList>
            <person name="Garcia Guerreiro M.P."/>
            <person name="Fontdevila A."/>
        </authorList>
    </citation>
    <scope>NUCLEOTIDE SEQUENCE</scope>
</reference>
<dbReference type="Gene3D" id="3.30.420.10">
    <property type="entry name" value="Ribonuclease H-like superfamily/Ribonuclease H"/>
    <property type="match status" value="1"/>
</dbReference>
<keyword evidence="2" id="KW-0808">Transferase</keyword>
<dbReference type="Pfam" id="PF00078">
    <property type="entry name" value="RVT_1"/>
    <property type="match status" value="1"/>
</dbReference>
<dbReference type="InterPro" id="IPR050951">
    <property type="entry name" value="Retrovirus_Pol_polyprotein"/>
</dbReference>
<dbReference type="SUPFAM" id="SSF56672">
    <property type="entry name" value="DNA/RNA polymerases"/>
    <property type="match status" value="1"/>
</dbReference>
<evidence type="ECO:0000256" key="1">
    <source>
        <dbReference type="ARBA" id="ARBA00012493"/>
    </source>
</evidence>
<evidence type="ECO:0000256" key="3">
    <source>
        <dbReference type="ARBA" id="ARBA00022695"/>
    </source>
</evidence>
<dbReference type="Pfam" id="PF17921">
    <property type="entry name" value="Integrase_H2C2"/>
    <property type="match status" value="1"/>
</dbReference>
<feature type="domain" description="Integrase catalytic" evidence="9">
    <location>
        <begin position="862"/>
        <end position="1020"/>
    </location>
</feature>
<keyword evidence="5" id="KW-0255">Endonuclease</keyword>
<keyword evidence="6" id="KW-0378">Hydrolase</keyword>
<dbReference type="Pfam" id="PF00665">
    <property type="entry name" value="rve"/>
    <property type="match status" value="1"/>
</dbReference>
<evidence type="ECO:0000256" key="6">
    <source>
        <dbReference type="ARBA" id="ARBA00022801"/>
    </source>
</evidence>
<dbReference type="AlphaFoldDB" id="A1BPH1"/>
<dbReference type="GO" id="GO:0016787">
    <property type="term" value="F:hydrolase activity"/>
    <property type="evidence" value="ECO:0007669"/>
    <property type="project" value="UniProtKB-KW"/>
</dbReference>
<dbReference type="InterPro" id="IPR036397">
    <property type="entry name" value="RNaseH_sf"/>
</dbReference>
<evidence type="ECO:0000256" key="5">
    <source>
        <dbReference type="ARBA" id="ARBA00022759"/>
    </source>
</evidence>
<reference evidence="10" key="2">
    <citation type="journal article" date="2007" name="Mol. Genet. Genomics">
        <title>Molecular characterization and genomic distribution of Isis: a new retrotransposon of Drosophila buzzatii.</title>
        <authorList>
            <person name="Guerreiro M.P.G."/>
            <person name="Fontdevila A."/>
        </authorList>
    </citation>
    <scope>NUCLEOTIDE SEQUENCE</scope>
</reference>
<dbReference type="Gene3D" id="1.10.340.70">
    <property type="match status" value="1"/>
</dbReference>
<dbReference type="CDD" id="cd01647">
    <property type="entry name" value="RT_LTR"/>
    <property type="match status" value="1"/>
</dbReference>
<dbReference type="PROSITE" id="PS50878">
    <property type="entry name" value="RT_POL"/>
    <property type="match status" value="1"/>
</dbReference>
<dbReference type="EC" id="2.7.7.49" evidence="1"/>
<dbReference type="Gene3D" id="3.30.70.270">
    <property type="match status" value="2"/>
</dbReference>
<accession>A1BPH1</accession>
<dbReference type="InterPro" id="IPR012337">
    <property type="entry name" value="RNaseH-like_sf"/>
</dbReference>
<dbReference type="InterPro" id="IPR043502">
    <property type="entry name" value="DNA/RNA_pol_sf"/>
</dbReference>
<dbReference type="InterPro" id="IPR021109">
    <property type="entry name" value="Peptidase_aspartic_dom_sf"/>
</dbReference>
<dbReference type="EMBL" id="DQ408427">
    <property type="protein sequence ID" value="ABD72267.1"/>
    <property type="molecule type" value="Genomic_DNA"/>
</dbReference>
<keyword evidence="3" id="KW-0548">Nucleotidyltransferase</keyword>
<dbReference type="InterPro" id="IPR041588">
    <property type="entry name" value="Integrase_H2C2"/>
</dbReference>